<feature type="transmembrane region" description="Helical" evidence="1">
    <location>
        <begin position="153"/>
        <end position="171"/>
    </location>
</feature>
<feature type="transmembrane region" description="Helical" evidence="1">
    <location>
        <begin position="9"/>
        <end position="29"/>
    </location>
</feature>
<reference evidence="3" key="1">
    <citation type="journal article" date="2021" name="PeerJ">
        <title>Extensive microbial diversity within the chicken gut microbiome revealed by metagenomics and culture.</title>
        <authorList>
            <person name="Gilroy R."/>
            <person name="Ravi A."/>
            <person name="Getino M."/>
            <person name="Pursley I."/>
            <person name="Horton D.L."/>
            <person name="Alikhan N.F."/>
            <person name="Baker D."/>
            <person name="Gharbi K."/>
            <person name="Hall N."/>
            <person name="Watson M."/>
            <person name="Adriaenssens E.M."/>
            <person name="Foster-Nyarko E."/>
            <person name="Jarju S."/>
            <person name="Secka A."/>
            <person name="Antonio M."/>
            <person name="Oren A."/>
            <person name="Chaudhuri R.R."/>
            <person name="La Ragione R."/>
            <person name="Hildebrand F."/>
            <person name="Pallen M.J."/>
        </authorList>
    </citation>
    <scope>NUCLEOTIDE SEQUENCE</scope>
    <source>
        <strain evidence="3">ChiBcolR8-3208</strain>
    </source>
</reference>
<dbReference type="AlphaFoldDB" id="A0A9D2LXI1"/>
<dbReference type="EMBL" id="DWXZ01000036">
    <property type="protein sequence ID" value="HJB36854.1"/>
    <property type="molecule type" value="Genomic_DNA"/>
</dbReference>
<dbReference type="Pfam" id="PF14358">
    <property type="entry name" value="DUF4405"/>
    <property type="match status" value="1"/>
</dbReference>
<accession>A0A9D2LXI1</accession>
<evidence type="ECO:0000313" key="4">
    <source>
        <dbReference type="Proteomes" id="UP000824214"/>
    </source>
</evidence>
<protein>
    <submittedName>
        <fullName evidence="3">DUF4405 domain-containing protein</fullName>
    </submittedName>
</protein>
<keyword evidence="1" id="KW-0472">Membrane</keyword>
<keyword evidence="1" id="KW-1133">Transmembrane helix</keyword>
<keyword evidence="1" id="KW-0812">Transmembrane</keyword>
<feature type="transmembrane region" description="Helical" evidence="1">
    <location>
        <begin position="196"/>
        <end position="219"/>
    </location>
</feature>
<evidence type="ECO:0000313" key="3">
    <source>
        <dbReference type="EMBL" id="HJB36854.1"/>
    </source>
</evidence>
<reference evidence="3" key="2">
    <citation type="submission" date="2021-04" db="EMBL/GenBank/DDBJ databases">
        <authorList>
            <person name="Gilroy R."/>
        </authorList>
    </citation>
    <scope>NUCLEOTIDE SEQUENCE</scope>
    <source>
        <strain evidence="3">ChiBcolR8-3208</strain>
    </source>
</reference>
<name>A0A9D2LXI1_9FIRM</name>
<feature type="transmembrane region" description="Helical" evidence="1">
    <location>
        <begin position="35"/>
        <end position="54"/>
    </location>
</feature>
<feature type="domain" description="Flavinylation-associated cytochrome" evidence="2">
    <location>
        <begin position="72"/>
        <end position="131"/>
    </location>
</feature>
<sequence length="230" mass="26383">MKPKAKVKIAVDVLMTLGLLFLMGYQFWGDVAHEWAGAGMFVLFILHHALNGGWYKSLFRGKYTPFRVFQIVVDVLVLLDMLALLVSGVILSNHVFDFLPIQGGMSFARTLHMLASFWGFLLMALHLGLHWNVFLGMARKAPAFQKPSRRRTIVLNVLGGAVALYGIFAFFRRDLPMYLFLRTHFVFFDFSESIPLFYLDYLAIMGLFIFLAHTAAKLLRKGFHQQKEKR</sequence>
<evidence type="ECO:0000256" key="1">
    <source>
        <dbReference type="SAM" id="Phobius"/>
    </source>
</evidence>
<feature type="transmembrane region" description="Helical" evidence="1">
    <location>
        <begin position="66"/>
        <end position="91"/>
    </location>
</feature>
<dbReference type="InterPro" id="IPR025517">
    <property type="entry name" value="DUF4405"/>
</dbReference>
<comment type="caution">
    <text evidence="3">The sequence shown here is derived from an EMBL/GenBank/DDBJ whole genome shotgun (WGS) entry which is preliminary data.</text>
</comment>
<gene>
    <name evidence="3" type="ORF">H9942_02145</name>
</gene>
<organism evidence="3 4">
    <name type="scientific">Candidatus Acutalibacter ornithocaccae</name>
    <dbReference type="NCBI Taxonomy" id="2838416"/>
    <lineage>
        <taxon>Bacteria</taxon>
        <taxon>Bacillati</taxon>
        <taxon>Bacillota</taxon>
        <taxon>Clostridia</taxon>
        <taxon>Eubacteriales</taxon>
        <taxon>Acutalibacteraceae</taxon>
        <taxon>Acutalibacter</taxon>
    </lineage>
</organism>
<dbReference type="Proteomes" id="UP000824214">
    <property type="component" value="Unassembled WGS sequence"/>
</dbReference>
<evidence type="ECO:0000259" key="2">
    <source>
        <dbReference type="Pfam" id="PF14358"/>
    </source>
</evidence>
<proteinExistence type="predicted"/>
<feature type="transmembrane region" description="Helical" evidence="1">
    <location>
        <begin position="111"/>
        <end position="133"/>
    </location>
</feature>